<dbReference type="GO" id="GO:0051213">
    <property type="term" value="F:dioxygenase activity"/>
    <property type="evidence" value="ECO:0007669"/>
    <property type="project" value="UniProtKB-KW"/>
</dbReference>
<dbReference type="HOGENOM" id="CLU_099500_2_0_2"/>
<sequence>MKQNSNSRKKSSNRQRSNNKDIKNDKMKVRKVIETCIYSHDLGSLKKFYSDILGLKVVDEEEGKFVFLKAGASMLLVFNSDRTFPSNDKLPPHGAYGNIHFALEIETGDYEKWKEHLAQNGVAIELEVNWKEARSLYFRDPSGNLVELITPGAWPVDC</sequence>
<dbReference type="Pfam" id="PF00903">
    <property type="entry name" value="Glyoxalase"/>
    <property type="match status" value="1"/>
</dbReference>
<dbReference type="PROSITE" id="PS51819">
    <property type="entry name" value="VOC"/>
    <property type="match status" value="1"/>
</dbReference>
<dbReference type="Proteomes" id="UP000028194">
    <property type="component" value="Chromosome"/>
</dbReference>
<dbReference type="Gene3D" id="3.10.180.10">
    <property type="entry name" value="2,3-Dihydroxybiphenyl 1,2-Dioxygenase, domain 1"/>
    <property type="match status" value="1"/>
</dbReference>
<evidence type="ECO:0000256" key="1">
    <source>
        <dbReference type="SAM" id="MobiDB-lite"/>
    </source>
</evidence>
<dbReference type="InterPro" id="IPR050383">
    <property type="entry name" value="GlyoxalaseI/FosfomycinResist"/>
</dbReference>
<dbReference type="KEGG" id="nev:NTE_01743"/>
<name>A0A075MWZ9_9ARCH</name>
<proteinExistence type="predicted"/>
<feature type="domain" description="VOC" evidence="2">
    <location>
        <begin position="31"/>
        <end position="151"/>
    </location>
</feature>
<dbReference type="PANTHER" id="PTHR21366">
    <property type="entry name" value="GLYOXALASE FAMILY PROTEIN"/>
    <property type="match status" value="1"/>
</dbReference>
<dbReference type="PANTHER" id="PTHR21366:SF22">
    <property type="entry name" value="VOC DOMAIN-CONTAINING PROTEIN"/>
    <property type="match status" value="1"/>
</dbReference>
<keyword evidence="4" id="KW-1185">Reference proteome</keyword>
<evidence type="ECO:0000313" key="3">
    <source>
        <dbReference type="EMBL" id="AIF83804.1"/>
    </source>
</evidence>
<dbReference type="InterPro" id="IPR029068">
    <property type="entry name" value="Glyas_Bleomycin-R_OHBP_Dase"/>
</dbReference>
<accession>A0A075MWZ9</accession>
<evidence type="ECO:0000313" key="4">
    <source>
        <dbReference type="Proteomes" id="UP000028194"/>
    </source>
</evidence>
<keyword evidence="3" id="KW-0223">Dioxygenase</keyword>
<dbReference type="InterPro" id="IPR004360">
    <property type="entry name" value="Glyas_Fos-R_dOase_dom"/>
</dbReference>
<keyword evidence="3" id="KW-0560">Oxidoreductase</keyword>
<dbReference type="InterPro" id="IPR037523">
    <property type="entry name" value="VOC_core"/>
</dbReference>
<protein>
    <submittedName>
        <fullName evidence="3">Putative ring-cleavage extradiol dioxygenase</fullName>
    </submittedName>
</protein>
<dbReference type="STRING" id="1459636.NTE_01743"/>
<dbReference type="EMBL" id="CP007174">
    <property type="protein sequence ID" value="AIF83804.1"/>
    <property type="molecule type" value="Genomic_DNA"/>
</dbReference>
<dbReference type="AlphaFoldDB" id="A0A075MWZ9"/>
<evidence type="ECO:0000259" key="2">
    <source>
        <dbReference type="PROSITE" id="PS51819"/>
    </source>
</evidence>
<dbReference type="SUPFAM" id="SSF54593">
    <property type="entry name" value="Glyoxalase/Bleomycin resistance protein/Dihydroxybiphenyl dioxygenase"/>
    <property type="match status" value="1"/>
</dbReference>
<feature type="region of interest" description="Disordered" evidence="1">
    <location>
        <begin position="1"/>
        <end position="24"/>
    </location>
</feature>
<dbReference type="eggNOG" id="arCOG03101">
    <property type="taxonomic scope" value="Archaea"/>
</dbReference>
<reference evidence="3 4" key="1">
    <citation type="journal article" date="2014" name="PLoS ONE">
        <title>Genome Sequence of Candidatus Nitrososphaera evergladensis from Group I.1b Enriched from Everglades Soil Reveals Novel Genomic Features of the Ammonia-Oxidizing Archaea.</title>
        <authorList>
            <person name="Zhalnina K.V."/>
            <person name="Dias R."/>
            <person name="Leonard M.T."/>
            <person name="Dorr de Quadros P."/>
            <person name="Camargo F.A."/>
            <person name="Drew J.C."/>
            <person name="Farmerie W.G."/>
            <person name="Daroub S.H."/>
            <person name="Triplett E.W."/>
        </authorList>
    </citation>
    <scope>NUCLEOTIDE SEQUENCE [LARGE SCALE GENOMIC DNA]</scope>
    <source>
        <strain evidence="3 4">SR1</strain>
    </source>
</reference>
<organism evidence="3 4">
    <name type="scientific">Candidatus Nitrososphaera evergladensis SR1</name>
    <dbReference type="NCBI Taxonomy" id="1459636"/>
    <lineage>
        <taxon>Archaea</taxon>
        <taxon>Nitrososphaerota</taxon>
        <taxon>Nitrososphaeria</taxon>
        <taxon>Nitrososphaerales</taxon>
        <taxon>Nitrososphaeraceae</taxon>
        <taxon>Nitrososphaera</taxon>
    </lineage>
</organism>
<gene>
    <name evidence="3" type="ORF">NTE_01743</name>
</gene>